<evidence type="ECO:0000313" key="2">
    <source>
        <dbReference type="Proteomes" id="UP000306855"/>
    </source>
</evidence>
<evidence type="ECO:0008006" key="3">
    <source>
        <dbReference type="Google" id="ProtNLM"/>
    </source>
</evidence>
<organism evidence="1 2">
    <name type="scientific">Ligilactobacillus murinus</name>
    <dbReference type="NCBI Taxonomy" id="1622"/>
    <lineage>
        <taxon>Bacteria</taxon>
        <taxon>Bacillati</taxon>
        <taxon>Bacillota</taxon>
        <taxon>Bacilli</taxon>
        <taxon>Lactobacillales</taxon>
        <taxon>Lactobacillaceae</taxon>
        <taxon>Ligilactobacillus</taxon>
    </lineage>
</organism>
<reference evidence="1 2" key="1">
    <citation type="submission" date="2019-04" db="EMBL/GenBank/DDBJ databases">
        <title>Microbes associate with the intestines of laboratory mice.</title>
        <authorList>
            <person name="Navarre W."/>
            <person name="Wong E."/>
            <person name="Huang K."/>
            <person name="Tropini C."/>
            <person name="Ng K."/>
            <person name="Yu B."/>
        </authorList>
    </citation>
    <scope>NUCLEOTIDE SEQUENCE [LARGE SCALE GENOMIC DNA]</scope>
    <source>
        <strain evidence="1 2">NM26_J9</strain>
    </source>
</reference>
<gene>
    <name evidence="1" type="ORF">E5340_11590</name>
</gene>
<comment type="caution">
    <text evidence="1">The sequence shown here is derived from an EMBL/GenBank/DDBJ whole genome shotgun (WGS) entry which is preliminary data.</text>
</comment>
<accession>A0A4S2EB91</accession>
<dbReference type="EMBL" id="SRYK01000133">
    <property type="protein sequence ID" value="TGY51364.1"/>
    <property type="molecule type" value="Genomic_DNA"/>
</dbReference>
<dbReference type="PROSITE" id="PS51257">
    <property type="entry name" value="PROKAR_LIPOPROTEIN"/>
    <property type="match status" value="1"/>
</dbReference>
<feature type="non-terminal residue" evidence="1">
    <location>
        <position position="267"/>
    </location>
</feature>
<sequence length="267" mass="30423">MNRTIIKSILVLVSLIICVSLYGCTKKVERENTSRSTQKQAVNKKFQKQLLEDIKQVSPEQDPGLWEEHSKEETLLTSSNGVSKLLGDGTNKIVGYKTYKVPDTWMIDDSHTKDKEQDAVWKLSGKKGWRSYVECYMLPTYVGDIADLTGRRADKTEIADILEKDGLKFSEKDMVTIGETKWHVGLNVSSSNNIVRVTFYYVEPDKGSFNESIQVVHLLAPLNKLKANKENREQFLMTPSRKSRDFSHGMDRPLLSPFMGLFVCFCI</sequence>
<evidence type="ECO:0000313" key="1">
    <source>
        <dbReference type="EMBL" id="TGY51364.1"/>
    </source>
</evidence>
<dbReference type="Proteomes" id="UP000306855">
    <property type="component" value="Unassembled WGS sequence"/>
</dbReference>
<dbReference type="AlphaFoldDB" id="A0A4S2EB91"/>
<proteinExistence type="predicted"/>
<name>A0A4S2EB91_9LACO</name>
<protein>
    <recommendedName>
        <fullName evidence="3">Lipoprotein</fullName>
    </recommendedName>
</protein>